<protein>
    <recommendedName>
        <fullName evidence="1">SMP-30/Gluconolactonase/LRE-like region domain-containing protein</fullName>
    </recommendedName>
</protein>
<proteinExistence type="predicted"/>
<dbReference type="Pfam" id="PF08450">
    <property type="entry name" value="SGL"/>
    <property type="match status" value="1"/>
</dbReference>
<dbReference type="Proteomes" id="UP000226525">
    <property type="component" value="Unassembled WGS sequence"/>
</dbReference>
<dbReference type="Gene3D" id="2.120.10.30">
    <property type="entry name" value="TolB, C-terminal domain"/>
    <property type="match status" value="1"/>
</dbReference>
<organism evidence="2 3">
    <name type="scientific">SAR324 cluster bacterium</name>
    <dbReference type="NCBI Taxonomy" id="2024889"/>
    <lineage>
        <taxon>Bacteria</taxon>
        <taxon>Deltaproteobacteria</taxon>
        <taxon>SAR324 cluster</taxon>
    </lineage>
</organism>
<dbReference type="SUPFAM" id="SSF63825">
    <property type="entry name" value="YWTD domain"/>
    <property type="match status" value="1"/>
</dbReference>
<reference evidence="3" key="1">
    <citation type="submission" date="2017-09" db="EMBL/GenBank/DDBJ databases">
        <title>The Reconstruction of 2,631 Draft Metagenome-Assembled Genomes from the Global Oceans.</title>
        <authorList>
            <person name="Tully B.J."/>
            <person name="Graham E.D."/>
            <person name="Heidelberg J.F."/>
        </authorList>
    </citation>
    <scope>NUCLEOTIDE SEQUENCE [LARGE SCALE GENOMIC DNA]</scope>
</reference>
<sequence>MLRLCFSILALILPFFCTFTIPLSAKTAELARGLHNPRGIVPVATGSLIILEAGTGKMLDGVNSGKISWWRDLNQDDQFDSSEESRLREDLYSYNIMEVFNPGRDEVVGPGDGLLRNDHTLIYTRDSGRETTEIVQLDLVDLAEVVLIERPGVVNSITLSLDQQSLFLAESTLNQIGAYHFGSGYEEILLFDVLQNQQQAVPTGLALDSEGNLLVALFSGQLWAYFGETISFMPGDAKIARVDLKTRTYEYLIEGLTTAIDVATDNNGNIYFLEMTTAWPTNLISRDFDLHDKHSPPDPGGYVRNSGRLSVLPTGSKESRALVEGLDLPTNLSILDHQLYISTGQGTPGRTVWSQQGLSEIDGKILNYEIHQ</sequence>
<dbReference type="InterPro" id="IPR011042">
    <property type="entry name" value="6-blade_b-propeller_TolB-like"/>
</dbReference>
<dbReference type="AlphaFoldDB" id="A0A2D6YLA5"/>
<comment type="caution">
    <text evidence="2">The sequence shown here is derived from an EMBL/GenBank/DDBJ whole genome shotgun (WGS) entry which is preliminary data.</text>
</comment>
<evidence type="ECO:0000313" key="3">
    <source>
        <dbReference type="Proteomes" id="UP000226525"/>
    </source>
</evidence>
<dbReference type="EMBL" id="NZEX01000126">
    <property type="protein sequence ID" value="MAH63988.1"/>
    <property type="molecule type" value="Genomic_DNA"/>
</dbReference>
<name>A0A2D6YLA5_9DELT</name>
<gene>
    <name evidence="2" type="ORF">CMN54_11200</name>
</gene>
<accession>A0A2D6YLA5</accession>
<evidence type="ECO:0000259" key="1">
    <source>
        <dbReference type="Pfam" id="PF08450"/>
    </source>
</evidence>
<dbReference type="InterPro" id="IPR013658">
    <property type="entry name" value="SGL"/>
</dbReference>
<evidence type="ECO:0000313" key="2">
    <source>
        <dbReference type="EMBL" id="MAH63988.1"/>
    </source>
</evidence>
<feature type="domain" description="SMP-30/Gluconolactonase/LRE-like region" evidence="1">
    <location>
        <begin position="126"/>
        <end position="244"/>
    </location>
</feature>